<dbReference type="PANTHER" id="PTHR11712">
    <property type="entry name" value="POLYKETIDE SYNTHASE-RELATED"/>
    <property type="match status" value="1"/>
</dbReference>
<evidence type="ECO:0000259" key="5">
    <source>
        <dbReference type="PROSITE" id="PS52004"/>
    </source>
</evidence>
<dbReference type="GO" id="GO:0005829">
    <property type="term" value="C:cytosol"/>
    <property type="evidence" value="ECO:0007669"/>
    <property type="project" value="TreeGrafter"/>
</dbReference>
<dbReference type="RefSeq" id="WP_142893514.1">
    <property type="nucleotide sequence ID" value="NZ_ML660163.1"/>
</dbReference>
<dbReference type="InterPro" id="IPR020841">
    <property type="entry name" value="PKS_Beta-ketoAc_synthase_dom"/>
</dbReference>
<keyword evidence="3 4" id="KW-0808">Transferase</keyword>
<dbReference type="InterPro" id="IPR014031">
    <property type="entry name" value="Ketoacyl_synth_C"/>
</dbReference>
<dbReference type="Pfam" id="PF00109">
    <property type="entry name" value="ketoacyl-synt"/>
    <property type="match status" value="1"/>
</dbReference>
<dbReference type="Pfam" id="PF02801">
    <property type="entry name" value="Ketoacyl-synt_C"/>
    <property type="match status" value="1"/>
</dbReference>
<dbReference type="Proteomes" id="UP000315439">
    <property type="component" value="Unassembled WGS sequence"/>
</dbReference>
<gene>
    <name evidence="6" type="ORF">FLL46_10770</name>
</gene>
<feature type="domain" description="Ketosynthase family 3 (KS3)" evidence="5">
    <location>
        <begin position="1"/>
        <end position="408"/>
    </location>
</feature>
<organism evidence="6 7">
    <name type="scientific">Aliikangiella coralliicola</name>
    <dbReference type="NCBI Taxonomy" id="2592383"/>
    <lineage>
        <taxon>Bacteria</taxon>
        <taxon>Pseudomonadati</taxon>
        <taxon>Pseudomonadota</taxon>
        <taxon>Gammaproteobacteria</taxon>
        <taxon>Oceanospirillales</taxon>
        <taxon>Pleioneaceae</taxon>
        <taxon>Aliikangiella</taxon>
    </lineage>
</organism>
<dbReference type="UniPathway" id="UPA00094"/>
<dbReference type="GO" id="GO:0006633">
    <property type="term" value="P:fatty acid biosynthetic process"/>
    <property type="evidence" value="ECO:0007669"/>
    <property type="project" value="UniProtKB-UniPathway"/>
</dbReference>
<dbReference type="NCBIfam" id="NF006618">
    <property type="entry name" value="PRK09185.1"/>
    <property type="match status" value="1"/>
</dbReference>
<dbReference type="GO" id="GO:0004315">
    <property type="term" value="F:3-oxoacyl-[acyl-carrier-protein] synthase activity"/>
    <property type="evidence" value="ECO:0007669"/>
    <property type="project" value="InterPro"/>
</dbReference>
<evidence type="ECO:0000256" key="2">
    <source>
        <dbReference type="ARBA" id="ARBA00008467"/>
    </source>
</evidence>
<dbReference type="PROSITE" id="PS00606">
    <property type="entry name" value="KS3_1"/>
    <property type="match status" value="1"/>
</dbReference>
<dbReference type="CDD" id="cd00834">
    <property type="entry name" value="KAS_I_II"/>
    <property type="match status" value="1"/>
</dbReference>
<comment type="caution">
    <text evidence="6">The sequence shown here is derived from an EMBL/GenBank/DDBJ whole genome shotgun (WGS) entry which is preliminary data.</text>
</comment>
<dbReference type="OrthoDB" id="9808669at2"/>
<dbReference type="EMBL" id="VIKS01000006">
    <property type="protein sequence ID" value="TQV87853.1"/>
    <property type="molecule type" value="Genomic_DNA"/>
</dbReference>
<dbReference type="InterPro" id="IPR018201">
    <property type="entry name" value="Ketoacyl_synth_AS"/>
</dbReference>
<accession>A0A545UEN8</accession>
<sequence>MTENTYYLADLGIVNALGSGKEAVFEHLISADSPGMGRIVSPLSNKNYYVGQVQQALPEVPPELSKLDCRNNRLALAAIEQIKPVIEKVVAKYGSERVAVVMGTSTSGVAESEVAVAHKNREGKFPEQFDYQQQEIGTVSEFLARYLRISGPAYVISTACSSSGKVFASARGLIELGICDAVIVGGADSLCEMTLGGFSALEATADSLTNPFSANRDGINIGEAAAIFVMTKEVITLEASEKGDATNRLSNVRLLGVGESSDAHHMSAPDPEGLGAIEAMRNALSDATIEAADIDYINLHGTGTKLNDEMESKAVFEIFGGRVQTSSTKPLTGHTLGAAGATEAGICWLLLNNREQEVLAPHIYDGHNDPKLSKITLCQTSSSSGPLSKTMSNSFAFGGNNVSVILGVDGD</sequence>
<evidence type="ECO:0000256" key="4">
    <source>
        <dbReference type="RuleBase" id="RU003694"/>
    </source>
</evidence>
<proteinExistence type="inferred from homology"/>
<evidence type="ECO:0000256" key="3">
    <source>
        <dbReference type="ARBA" id="ARBA00022679"/>
    </source>
</evidence>
<comment type="similarity">
    <text evidence="2 4">Belongs to the thiolase-like superfamily. Beta-ketoacyl-ACP synthases family.</text>
</comment>
<dbReference type="PROSITE" id="PS52004">
    <property type="entry name" value="KS3_2"/>
    <property type="match status" value="1"/>
</dbReference>
<dbReference type="Gene3D" id="3.40.47.10">
    <property type="match status" value="1"/>
</dbReference>
<dbReference type="SUPFAM" id="SSF53901">
    <property type="entry name" value="Thiolase-like"/>
    <property type="match status" value="2"/>
</dbReference>
<evidence type="ECO:0000313" key="6">
    <source>
        <dbReference type="EMBL" id="TQV87853.1"/>
    </source>
</evidence>
<dbReference type="AlphaFoldDB" id="A0A545UEN8"/>
<evidence type="ECO:0000256" key="1">
    <source>
        <dbReference type="ARBA" id="ARBA00005194"/>
    </source>
</evidence>
<dbReference type="InterPro" id="IPR016039">
    <property type="entry name" value="Thiolase-like"/>
</dbReference>
<comment type="pathway">
    <text evidence="1">Lipid metabolism; fatty acid biosynthesis.</text>
</comment>
<protein>
    <submittedName>
        <fullName evidence="6">Beta-ketoacyl-[acyl-carrier-protein] synthase family protein</fullName>
    </submittedName>
</protein>
<dbReference type="InterPro" id="IPR000794">
    <property type="entry name" value="Beta-ketoacyl_synthase"/>
</dbReference>
<keyword evidence="7" id="KW-1185">Reference proteome</keyword>
<evidence type="ECO:0000313" key="7">
    <source>
        <dbReference type="Proteomes" id="UP000315439"/>
    </source>
</evidence>
<name>A0A545UEN8_9GAMM</name>
<reference evidence="6 7" key="1">
    <citation type="submission" date="2019-07" db="EMBL/GenBank/DDBJ databases">
        <title>Draft genome for Aliikangiella sp. M105.</title>
        <authorList>
            <person name="Wang G."/>
        </authorList>
    </citation>
    <scope>NUCLEOTIDE SEQUENCE [LARGE SCALE GENOMIC DNA]</scope>
    <source>
        <strain evidence="6 7">M105</strain>
    </source>
</reference>
<dbReference type="PANTHER" id="PTHR11712:SF320">
    <property type="entry name" value="BETA-KETOACYL SYNTHASE"/>
    <property type="match status" value="1"/>
</dbReference>
<dbReference type="SMART" id="SM00825">
    <property type="entry name" value="PKS_KS"/>
    <property type="match status" value="1"/>
</dbReference>
<dbReference type="InterPro" id="IPR014030">
    <property type="entry name" value="Ketoacyl_synth_N"/>
</dbReference>